<reference evidence="4" key="2">
    <citation type="submission" date="2016-06" db="EMBL/GenBank/DDBJ databases">
        <title>The genome of a short-lived fish provides insights into sex chromosome evolution and the genetic control of aging.</title>
        <authorList>
            <person name="Reichwald K."/>
            <person name="Felder M."/>
            <person name="Petzold A."/>
            <person name="Koch P."/>
            <person name="Groth M."/>
            <person name="Platzer M."/>
        </authorList>
    </citation>
    <scope>NUCLEOTIDE SEQUENCE</scope>
    <source>
        <tissue evidence="4">Brain</tissue>
    </source>
</reference>
<dbReference type="GO" id="GO:0006955">
    <property type="term" value="P:immune response"/>
    <property type="evidence" value="ECO:0007669"/>
    <property type="project" value="InterPro"/>
</dbReference>
<gene>
    <name evidence="4" type="primary">CCL-C5A</name>
</gene>
<dbReference type="PANTHER" id="PTHR12015:SF108">
    <property type="entry name" value="C-C MOTIF CHEMOKINE 20"/>
    <property type="match status" value="1"/>
</dbReference>
<reference evidence="4" key="1">
    <citation type="submission" date="2016-05" db="EMBL/GenBank/DDBJ databases">
        <authorList>
            <person name="Lavstsen T."/>
            <person name="Jespersen J.S."/>
        </authorList>
    </citation>
    <scope>NUCLEOTIDE SEQUENCE</scope>
    <source>
        <tissue evidence="4">Brain</tissue>
    </source>
</reference>
<dbReference type="Pfam" id="PF00048">
    <property type="entry name" value="IL8"/>
    <property type="match status" value="1"/>
</dbReference>
<proteinExistence type="predicted"/>
<dbReference type="EMBL" id="HADW01003981">
    <property type="protein sequence ID" value="SBP05381.1"/>
    <property type="molecule type" value="Transcribed_RNA"/>
</dbReference>
<dbReference type="Gene3D" id="2.40.50.40">
    <property type="match status" value="1"/>
</dbReference>
<sequence>MAPWGDTKIILCIFIFITFCCSMSLTQMPIDCCLSTKNKTINKKLVADYQDQAKGCSVPAMILVTRRGKKLCIPPNELWLQDVMKHVNHLKKFCKEKNFQHRRCLGVKPE</sequence>
<protein>
    <submittedName>
        <fullName evidence="4">Chemokine CCL-C5a</fullName>
    </submittedName>
</protein>
<keyword evidence="2" id="KW-0732">Signal</keyword>
<name>A0A1A7WIH1_9TELE</name>
<dbReference type="InterPro" id="IPR001811">
    <property type="entry name" value="Chemokine_IL8-like_dom"/>
</dbReference>
<dbReference type="GO" id="GO:0008009">
    <property type="term" value="F:chemokine activity"/>
    <property type="evidence" value="ECO:0007669"/>
    <property type="project" value="InterPro"/>
</dbReference>
<accession>A0A1A7WIH1</accession>
<evidence type="ECO:0000259" key="3">
    <source>
        <dbReference type="SMART" id="SM00199"/>
    </source>
</evidence>
<feature type="signal peptide" evidence="2">
    <location>
        <begin position="1"/>
        <end position="22"/>
    </location>
</feature>
<evidence type="ECO:0000256" key="1">
    <source>
        <dbReference type="ARBA" id="ARBA00022514"/>
    </source>
</evidence>
<evidence type="ECO:0000256" key="2">
    <source>
        <dbReference type="SAM" id="SignalP"/>
    </source>
</evidence>
<dbReference type="AlphaFoldDB" id="A0A1A7WIH1"/>
<keyword evidence="1" id="KW-0202">Cytokine</keyword>
<dbReference type="InterPro" id="IPR039809">
    <property type="entry name" value="Chemokine_b/g/d"/>
</dbReference>
<dbReference type="EMBL" id="HADX01007106">
    <property type="protein sequence ID" value="SBP29338.1"/>
    <property type="molecule type" value="Transcribed_RNA"/>
</dbReference>
<evidence type="ECO:0000313" key="4">
    <source>
        <dbReference type="EMBL" id="SBP05381.1"/>
    </source>
</evidence>
<dbReference type="InterPro" id="IPR036048">
    <property type="entry name" value="Interleukin_8-like_sf"/>
</dbReference>
<organism evidence="4">
    <name type="scientific">Iconisemion striatum</name>
    <dbReference type="NCBI Taxonomy" id="60296"/>
    <lineage>
        <taxon>Eukaryota</taxon>
        <taxon>Metazoa</taxon>
        <taxon>Chordata</taxon>
        <taxon>Craniata</taxon>
        <taxon>Vertebrata</taxon>
        <taxon>Euteleostomi</taxon>
        <taxon>Actinopterygii</taxon>
        <taxon>Neopterygii</taxon>
        <taxon>Teleostei</taxon>
        <taxon>Neoteleostei</taxon>
        <taxon>Acanthomorphata</taxon>
        <taxon>Ovalentaria</taxon>
        <taxon>Atherinomorphae</taxon>
        <taxon>Cyprinodontiformes</taxon>
        <taxon>Nothobranchiidae</taxon>
        <taxon>Iconisemion</taxon>
    </lineage>
</organism>
<dbReference type="GO" id="GO:0005615">
    <property type="term" value="C:extracellular space"/>
    <property type="evidence" value="ECO:0007669"/>
    <property type="project" value="UniProtKB-KW"/>
</dbReference>
<dbReference type="SUPFAM" id="SSF54117">
    <property type="entry name" value="Interleukin 8-like chemokines"/>
    <property type="match status" value="1"/>
</dbReference>
<feature type="domain" description="Chemokine interleukin-8-like" evidence="3">
    <location>
        <begin position="29"/>
        <end position="87"/>
    </location>
</feature>
<feature type="chain" id="PRO_5015054409" evidence="2">
    <location>
        <begin position="23"/>
        <end position="110"/>
    </location>
</feature>
<dbReference type="PANTHER" id="PTHR12015">
    <property type="entry name" value="SMALL INDUCIBLE CYTOKINE A"/>
    <property type="match status" value="1"/>
</dbReference>
<dbReference type="SMART" id="SM00199">
    <property type="entry name" value="SCY"/>
    <property type="match status" value="1"/>
</dbReference>